<dbReference type="InterPro" id="IPR006597">
    <property type="entry name" value="Sel1-like"/>
</dbReference>
<evidence type="ECO:0000313" key="2">
    <source>
        <dbReference type="Proteomes" id="UP000199356"/>
    </source>
</evidence>
<name>A0A1I5VUF0_9RHOB</name>
<dbReference type="Pfam" id="PF08238">
    <property type="entry name" value="Sel1"/>
    <property type="match status" value="4"/>
</dbReference>
<dbReference type="InterPro" id="IPR011990">
    <property type="entry name" value="TPR-like_helical_dom_sf"/>
</dbReference>
<accession>A0A1I5VUF0</accession>
<dbReference type="STRING" id="441119.SAMN04488047_1365"/>
<dbReference type="SUPFAM" id="SSF81901">
    <property type="entry name" value="HCP-like"/>
    <property type="match status" value="1"/>
</dbReference>
<dbReference type="EMBL" id="FOXA01000036">
    <property type="protein sequence ID" value="SFQ11085.1"/>
    <property type="molecule type" value="Genomic_DNA"/>
</dbReference>
<evidence type="ECO:0000313" key="1">
    <source>
        <dbReference type="EMBL" id="SFQ11085.1"/>
    </source>
</evidence>
<dbReference type="InterPro" id="IPR050767">
    <property type="entry name" value="Sel1_AlgK"/>
</dbReference>
<proteinExistence type="predicted"/>
<dbReference type="PANTHER" id="PTHR11102">
    <property type="entry name" value="SEL-1-LIKE PROTEIN"/>
    <property type="match status" value="1"/>
</dbReference>
<dbReference type="Proteomes" id="UP000199356">
    <property type="component" value="Unassembled WGS sequence"/>
</dbReference>
<sequence length="234" mass="25319">MTLMTRNIVNRCSDVVKYFCVAAAWASVPPVAEAGTTGAAALCVPTLCDAVPPEFDIWDEARRLRYGYGMTARDEVAVRWFRRAARSGDARAMHNLGLMLLRGQGVQVDRAEALRWLEAAAARGVAETALALGNLARAGGDDEAAVGYYRIAAERGDVRAMHALANMHATGRGVPLSRRLAFFLYEAAARRGHPAAARAVTPAGARLSELERDALRRAADDWRPGTSFPSAHMR</sequence>
<reference evidence="1 2" key="1">
    <citation type="submission" date="2016-10" db="EMBL/GenBank/DDBJ databases">
        <authorList>
            <person name="de Groot N.N."/>
        </authorList>
    </citation>
    <scope>NUCLEOTIDE SEQUENCE [LARGE SCALE GENOMIC DNA]</scope>
    <source>
        <strain evidence="1 2">DSM 19547</strain>
    </source>
</reference>
<dbReference type="AlphaFoldDB" id="A0A1I5VUF0"/>
<gene>
    <name evidence="1" type="ORF">SAMN04488047_1365</name>
</gene>
<protein>
    <submittedName>
        <fullName evidence="1">Sel1 repeat-containing protein</fullName>
    </submittedName>
</protein>
<dbReference type="Gene3D" id="1.25.40.10">
    <property type="entry name" value="Tetratricopeptide repeat domain"/>
    <property type="match status" value="1"/>
</dbReference>
<keyword evidence="2" id="KW-1185">Reference proteome</keyword>
<dbReference type="SMART" id="SM00671">
    <property type="entry name" value="SEL1"/>
    <property type="match status" value="4"/>
</dbReference>
<dbReference type="PANTHER" id="PTHR11102:SF160">
    <property type="entry name" value="ERAD-ASSOCIATED E3 UBIQUITIN-PROTEIN LIGASE COMPONENT HRD3"/>
    <property type="match status" value="1"/>
</dbReference>
<organism evidence="1 2">
    <name type="scientific">Tranquillimonas alkanivorans</name>
    <dbReference type="NCBI Taxonomy" id="441119"/>
    <lineage>
        <taxon>Bacteria</taxon>
        <taxon>Pseudomonadati</taxon>
        <taxon>Pseudomonadota</taxon>
        <taxon>Alphaproteobacteria</taxon>
        <taxon>Rhodobacterales</taxon>
        <taxon>Roseobacteraceae</taxon>
        <taxon>Tranquillimonas</taxon>
    </lineage>
</organism>